<evidence type="ECO:0000313" key="3">
    <source>
        <dbReference type="Proteomes" id="UP000789342"/>
    </source>
</evidence>
<name>A0A9N8V7I3_9GLOM</name>
<comment type="caution">
    <text evidence="2">The sequence shown here is derived from an EMBL/GenBank/DDBJ whole genome shotgun (WGS) entry which is preliminary data.</text>
</comment>
<gene>
    <name evidence="2" type="ORF">AMORRO_LOCUS172</name>
</gene>
<feature type="compositionally biased region" description="Basic and acidic residues" evidence="1">
    <location>
        <begin position="1"/>
        <end position="10"/>
    </location>
</feature>
<evidence type="ECO:0000256" key="1">
    <source>
        <dbReference type="SAM" id="MobiDB-lite"/>
    </source>
</evidence>
<sequence>MTLNVKEDLKPRRRKKRTERKQKIKKSNFGKPEKSQKKNEDKDSR</sequence>
<reference evidence="2" key="1">
    <citation type="submission" date="2021-06" db="EMBL/GenBank/DDBJ databases">
        <authorList>
            <person name="Kallberg Y."/>
            <person name="Tangrot J."/>
            <person name="Rosling A."/>
        </authorList>
    </citation>
    <scope>NUCLEOTIDE SEQUENCE</scope>
    <source>
        <strain evidence="2">CL551</strain>
    </source>
</reference>
<evidence type="ECO:0000313" key="2">
    <source>
        <dbReference type="EMBL" id="CAG8439524.1"/>
    </source>
</evidence>
<feature type="compositionally biased region" description="Basic residues" evidence="1">
    <location>
        <begin position="11"/>
        <end position="28"/>
    </location>
</feature>
<dbReference type="EMBL" id="CAJVPV010000038">
    <property type="protein sequence ID" value="CAG8439524.1"/>
    <property type="molecule type" value="Genomic_DNA"/>
</dbReference>
<protein>
    <submittedName>
        <fullName evidence="2">4484_t:CDS:1</fullName>
    </submittedName>
</protein>
<keyword evidence="3" id="KW-1185">Reference proteome</keyword>
<dbReference type="AlphaFoldDB" id="A0A9N8V7I3"/>
<accession>A0A9N8V7I3</accession>
<dbReference type="Proteomes" id="UP000789342">
    <property type="component" value="Unassembled WGS sequence"/>
</dbReference>
<proteinExistence type="predicted"/>
<feature type="region of interest" description="Disordered" evidence="1">
    <location>
        <begin position="1"/>
        <end position="45"/>
    </location>
</feature>
<organism evidence="2 3">
    <name type="scientific">Acaulospora morrowiae</name>
    <dbReference type="NCBI Taxonomy" id="94023"/>
    <lineage>
        <taxon>Eukaryota</taxon>
        <taxon>Fungi</taxon>
        <taxon>Fungi incertae sedis</taxon>
        <taxon>Mucoromycota</taxon>
        <taxon>Glomeromycotina</taxon>
        <taxon>Glomeromycetes</taxon>
        <taxon>Diversisporales</taxon>
        <taxon>Acaulosporaceae</taxon>
        <taxon>Acaulospora</taxon>
    </lineage>
</organism>
<feature type="compositionally biased region" description="Basic and acidic residues" evidence="1">
    <location>
        <begin position="31"/>
        <end position="45"/>
    </location>
</feature>